<dbReference type="EMBL" id="VSSQ01035150">
    <property type="protein sequence ID" value="MPM87299.1"/>
    <property type="molecule type" value="Genomic_DNA"/>
</dbReference>
<sequence>MWIHQDDGRTFGMCFGYGVIKSFFQNILHLTVNSQIDCWHLWWCRTVKAAFAYFAPKRVQNFAPMGFRTFNNRVQSPFYAAQSIIINTDKTENMCSHRILGIITFTFFQKMQSGKLIIFDYLPNCVSFCWFHRPFDPEEATAIAEITI</sequence>
<gene>
    <name evidence="1" type="ORF">SDC9_134395</name>
</gene>
<evidence type="ECO:0000313" key="1">
    <source>
        <dbReference type="EMBL" id="MPM87299.1"/>
    </source>
</evidence>
<organism evidence="1">
    <name type="scientific">bioreactor metagenome</name>
    <dbReference type="NCBI Taxonomy" id="1076179"/>
    <lineage>
        <taxon>unclassified sequences</taxon>
        <taxon>metagenomes</taxon>
        <taxon>ecological metagenomes</taxon>
    </lineage>
</organism>
<dbReference type="AlphaFoldDB" id="A0A645DDH7"/>
<protein>
    <submittedName>
        <fullName evidence="1">Uncharacterized protein</fullName>
    </submittedName>
</protein>
<name>A0A645DDH7_9ZZZZ</name>
<reference evidence="1" key="1">
    <citation type="submission" date="2019-08" db="EMBL/GenBank/DDBJ databases">
        <authorList>
            <person name="Kucharzyk K."/>
            <person name="Murdoch R.W."/>
            <person name="Higgins S."/>
            <person name="Loffler F."/>
        </authorList>
    </citation>
    <scope>NUCLEOTIDE SEQUENCE</scope>
</reference>
<accession>A0A645DDH7</accession>
<comment type="caution">
    <text evidence="1">The sequence shown here is derived from an EMBL/GenBank/DDBJ whole genome shotgun (WGS) entry which is preliminary data.</text>
</comment>
<proteinExistence type="predicted"/>